<keyword evidence="5" id="KW-0456">Lyase</keyword>
<dbReference type="SUPFAM" id="SSF53732">
    <property type="entry name" value="Aconitase iron-sulfur domain"/>
    <property type="match status" value="1"/>
</dbReference>
<comment type="caution">
    <text evidence="7">The sequence shown here is derived from an EMBL/GenBank/DDBJ whole genome shotgun (WGS) entry which is preliminary data.</text>
</comment>
<dbReference type="EMBL" id="VUNH01000004">
    <property type="protein sequence ID" value="MST55364.1"/>
    <property type="molecule type" value="Genomic_DNA"/>
</dbReference>
<evidence type="ECO:0000313" key="7">
    <source>
        <dbReference type="EMBL" id="MST55364.1"/>
    </source>
</evidence>
<reference evidence="7 8" key="1">
    <citation type="submission" date="2019-08" db="EMBL/GenBank/DDBJ databases">
        <title>In-depth cultivation of the pig gut microbiome towards novel bacterial diversity and tailored functional studies.</title>
        <authorList>
            <person name="Wylensek D."/>
            <person name="Hitch T.C.A."/>
            <person name="Clavel T."/>
        </authorList>
    </citation>
    <scope>NUCLEOTIDE SEQUENCE [LARGE SCALE GENOMIC DNA]</scope>
    <source>
        <strain evidence="7 8">SM-530-WT-4B</strain>
    </source>
</reference>
<dbReference type="PANTHER" id="PTHR43822">
    <property type="entry name" value="HOMOACONITASE, MITOCHONDRIAL-RELATED"/>
    <property type="match status" value="1"/>
</dbReference>
<organism evidence="7 8">
    <name type="scientific">Pyramidobacter porci</name>
    <dbReference type="NCBI Taxonomy" id="2605789"/>
    <lineage>
        <taxon>Bacteria</taxon>
        <taxon>Thermotogati</taxon>
        <taxon>Synergistota</taxon>
        <taxon>Synergistia</taxon>
        <taxon>Synergistales</taxon>
        <taxon>Dethiosulfovibrionaceae</taxon>
        <taxon>Pyramidobacter</taxon>
    </lineage>
</organism>
<dbReference type="PRINTS" id="PR00415">
    <property type="entry name" value="ACONITASE"/>
</dbReference>
<dbReference type="GO" id="GO:0016836">
    <property type="term" value="F:hydro-lyase activity"/>
    <property type="evidence" value="ECO:0007669"/>
    <property type="project" value="InterPro"/>
</dbReference>
<feature type="domain" description="Aconitase/3-isopropylmalate dehydratase large subunit alpha/beta/alpha" evidence="6">
    <location>
        <begin position="32"/>
        <end position="290"/>
    </location>
</feature>
<keyword evidence="1" id="KW-0004">4Fe-4S</keyword>
<evidence type="ECO:0000256" key="5">
    <source>
        <dbReference type="ARBA" id="ARBA00023239"/>
    </source>
</evidence>
<dbReference type="InterPro" id="IPR015931">
    <property type="entry name" value="Acnase/IPM_dHydase_lsu_aba_1/3"/>
</dbReference>
<dbReference type="InterPro" id="IPR050067">
    <property type="entry name" value="IPM_dehydratase_rel_enz"/>
</dbReference>
<dbReference type="Pfam" id="PF00330">
    <property type="entry name" value="Aconitase"/>
    <property type="match status" value="1"/>
</dbReference>
<dbReference type="InterPro" id="IPR036008">
    <property type="entry name" value="Aconitase_4Fe-4S_dom"/>
</dbReference>
<dbReference type="GO" id="GO:0043436">
    <property type="term" value="P:oxoacid metabolic process"/>
    <property type="evidence" value="ECO:0007669"/>
    <property type="project" value="UniProtKB-ARBA"/>
</dbReference>
<gene>
    <name evidence="7" type="ORF">FYJ74_04870</name>
</gene>
<evidence type="ECO:0000256" key="2">
    <source>
        <dbReference type="ARBA" id="ARBA00022723"/>
    </source>
</evidence>
<accession>A0A6L5YAN1</accession>
<evidence type="ECO:0000256" key="1">
    <source>
        <dbReference type="ARBA" id="ARBA00022485"/>
    </source>
</evidence>
<dbReference type="NCBIfam" id="TIGR01343">
    <property type="entry name" value="hacA_fam"/>
    <property type="match status" value="1"/>
</dbReference>
<name>A0A6L5YAN1_9BACT</name>
<dbReference type="NCBIfam" id="NF001614">
    <property type="entry name" value="PRK00402.1"/>
    <property type="match status" value="1"/>
</dbReference>
<keyword evidence="3" id="KW-0408">Iron</keyword>
<dbReference type="GO" id="GO:0008652">
    <property type="term" value="P:amino acid biosynthetic process"/>
    <property type="evidence" value="ECO:0007669"/>
    <property type="project" value="InterPro"/>
</dbReference>
<dbReference type="InterPro" id="IPR006251">
    <property type="entry name" value="Homoacnase/IPMdehydase_lsu"/>
</dbReference>
<proteinExistence type="predicted"/>
<dbReference type="AlphaFoldDB" id="A0A6L5YAN1"/>
<evidence type="ECO:0000259" key="6">
    <source>
        <dbReference type="Pfam" id="PF00330"/>
    </source>
</evidence>
<dbReference type="GO" id="GO:0051539">
    <property type="term" value="F:4 iron, 4 sulfur cluster binding"/>
    <property type="evidence" value="ECO:0007669"/>
    <property type="project" value="UniProtKB-KW"/>
</dbReference>
<keyword evidence="2" id="KW-0479">Metal-binding</keyword>
<evidence type="ECO:0000313" key="8">
    <source>
        <dbReference type="Proteomes" id="UP000473699"/>
    </source>
</evidence>
<dbReference type="RefSeq" id="WP_154528466.1">
    <property type="nucleotide sequence ID" value="NZ_VUNH01000004.1"/>
</dbReference>
<dbReference type="InterPro" id="IPR001030">
    <property type="entry name" value="Acoase/IPM_deHydtase_lsu_aba"/>
</dbReference>
<keyword evidence="4" id="KW-0411">Iron-sulfur</keyword>
<dbReference type="Gene3D" id="3.30.499.10">
    <property type="entry name" value="Aconitase, domain 3"/>
    <property type="match status" value="2"/>
</dbReference>
<protein>
    <submittedName>
        <fullName evidence="7">Homoaconitate hydratase family protein</fullName>
    </submittedName>
</protein>
<keyword evidence="8" id="KW-1185">Reference proteome</keyword>
<dbReference type="PANTHER" id="PTHR43822:SF2">
    <property type="entry name" value="HOMOACONITASE, MITOCHONDRIAL"/>
    <property type="match status" value="1"/>
</dbReference>
<sequence>MGKTCIVKIMERAAGLPVRVGERVWCRVDLASARDFGGANCVLQFEKEMGKEAKVWNPDKVAYTFDLQAPAHSEKVANNQKIIREFAKRQGIRHLFDVNHGVGQHVMLEAGLIKPGDVVLGTDSHMNLLGGVGAFATGVGNSDVAASYINGTAWFRVPETMKIEVTGSFPRGVCMRDLLTRIVGDLGANGMDYLAVEFTGETIDNATLAERITLCSMVTEMSGKVPLIMPSGEVLDWLVERAGQEVVERVKTLSADPDAAYCRALRYDVSALEPLASCPDAPDNVKPVREVAGVHIDQVHIGSCSNGRYEDMKAAYDVLMAGGGAVDPGTRVIITPSTTEVQLECIKNGLAAAFLEAGIVFTNPTCALCTAEHYGAMPSGDVGIATNNRNFIGKVGKGSHTYLTSPMTAMASAVRGRITDPRDILGREE</sequence>
<dbReference type="Proteomes" id="UP000473699">
    <property type="component" value="Unassembled WGS sequence"/>
</dbReference>
<dbReference type="GO" id="GO:0046872">
    <property type="term" value="F:metal ion binding"/>
    <property type="evidence" value="ECO:0007669"/>
    <property type="project" value="UniProtKB-KW"/>
</dbReference>
<evidence type="ECO:0000256" key="3">
    <source>
        <dbReference type="ARBA" id="ARBA00023004"/>
    </source>
</evidence>
<evidence type="ECO:0000256" key="4">
    <source>
        <dbReference type="ARBA" id="ARBA00023014"/>
    </source>
</evidence>